<gene>
    <name evidence="1" type="ORF">GA0061101_1705</name>
</gene>
<reference evidence="1 2" key="1">
    <citation type="submission" date="2016-08" db="EMBL/GenBank/DDBJ databases">
        <authorList>
            <person name="Seilhamer J.J."/>
        </authorList>
    </citation>
    <scope>NUCLEOTIDE SEQUENCE [LARGE SCALE GENOMIC DNA]</scope>
    <source>
        <strain evidence="1 2">P1-7</strain>
    </source>
</reference>
<protein>
    <submittedName>
        <fullName evidence="1">Putative transposase</fullName>
    </submittedName>
</protein>
<dbReference type="RefSeq" id="WP_208865061.1">
    <property type="nucleotide sequence ID" value="NZ_FMAF01000070.1"/>
</dbReference>
<sequence length="48" mass="5231">MAFAALRRAESIGRPIGNTDFLDRLEHLTDATLKPAPRGRKAKVVVGN</sequence>
<name>A0A1C3XML6_9HYPH</name>
<evidence type="ECO:0000313" key="2">
    <source>
        <dbReference type="Proteomes" id="UP000199205"/>
    </source>
</evidence>
<organism evidence="1 2">
    <name type="scientific">Rhizobium lusitanum</name>
    <dbReference type="NCBI Taxonomy" id="293958"/>
    <lineage>
        <taxon>Bacteria</taxon>
        <taxon>Pseudomonadati</taxon>
        <taxon>Pseudomonadota</taxon>
        <taxon>Alphaproteobacteria</taxon>
        <taxon>Hyphomicrobiales</taxon>
        <taxon>Rhizobiaceae</taxon>
        <taxon>Rhizobium/Agrobacterium group</taxon>
        <taxon>Rhizobium</taxon>
    </lineage>
</organism>
<evidence type="ECO:0000313" key="1">
    <source>
        <dbReference type="EMBL" id="SCB53286.1"/>
    </source>
</evidence>
<accession>A0A1C3XML6</accession>
<proteinExistence type="predicted"/>
<dbReference type="EMBL" id="FMAF01000070">
    <property type="protein sequence ID" value="SCB53286.1"/>
    <property type="molecule type" value="Genomic_DNA"/>
</dbReference>
<dbReference type="AlphaFoldDB" id="A0A1C3XML6"/>
<dbReference type="Proteomes" id="UP000199205">
    <property type="component" value="Unassembled WGS sequence"/>
</dbReference>